<dbReference type="InterPro" id="IPR055152">
    <property type="entry name" value="Transketolase-like_C_2"/>
</dbReference>
<reference evidence="2" key="1">
    <citation type="submission" date="2020-05" db="EMBL/GenBank/DDBJ databases">
        <authorList>
            <person name="Chiriac C."/>
            <person name="Salcher M."/>
            <person name="Ghai R."/>
            <person name="Kavagutti S V."/>
        </authorList>
    </citation>
    <scope>NUCLEOTIDE SEQUENCE</scope>
</reference>
<organism evidence="2">
    <name type="scientific">freshwater metagenome</name>
    <dbReference type="NCBI Taxonomy" id="449393"/>
    <lineage>
        <taxon>unclassified sequences</taxon>
        <taxon>metagenomes</taxon>
        <taxon>ecological metagenomes</taxon>
    </lineage>
</organism>
<dbReference type="Gene3D" id="3.40.50.920">
    <property type="match status" value="1"/>
</dbReference>
<dbReference type="PANTHER" id="PTHR43825">
    <property type="entry name" value="PYRUVATE DEHYDROGENASE E1 COMPONENT"/>
    <property type="match status" value="1"/>
</dbReference>
<feature type="domain" description="Transketolase-like C-terminal" evidence="1">
    <location>
        <begin position="18"/>
        <end position="151"/>
    </location>
</feature>
<dbReference type="SUPFAM" id="SSF52922">
    <property type="entry name" value="TK C-terminal domain-like"/>
    <property type="match status" value="1"/>
</dbReference>
<dbReference type="EMBL" id="CAEZTC010000092">
    <property type="protein sequence ID" value="CAB4560745.1"/>
    <property type="molecule type" value="Genomic_DNA"/>
</dbReference>
<dbReference type="InterPro" id="IPR009014">
    <property type="entry name" value="Transketo_C/PFOR_II"/>
</dbReference>
<dbReference type="InterPro" id="IPR051157">
    <property type="entry name" value="PDH/Transketolase"/>
</dbReference>
<sequence length="195" mass="21908">MVMPPRPTHVTDTGIIYGLYPFSEPKEVETDATILFSGTAYLAAHKAAEILHDKYNITVDLWSATSYKSLREDAMEVERWNRLHPLETPRTSYVQDQLGTRTTPIVAVSDFMRIVPEQIASYLPQRQFTVLGTDGMGRSDTRQALRRFFETDVEHIVIAVLTSLTGTKNITPATVAEAIKEFGIDPEVTYGLSRD</sequence>
<evidence type="ECO:0000259" key="1">
    <source>
        <dbReference type="Pfam" id="PF22613"/>
    </source>
</evidence>
<dbReference type="AlphaFoldDB" id="A0A6J6DBY9"/>
<evidence type="ECO:0000313" key="2">
    <source>
        <dbReference type="EMBL" id="CAB4560745.1"/>
    </source>
</evidence>
<proteinExistence type="predicted"/>
<dbReference type="PANTHER" id="PTHR43825:SF3">
    <property type="entry name" value="PYRUVATE DEHYDROGENASE E1 COMPONENT"/>
    <property type="match status" value="1"/>
</dbReference>
<name>A0A6J6DBY9_9ZZZZ</name>
<gene>
    <name evidence="2" type="ORF">UFOPK1572_00816</name>
</gene>
<accession>A0A6J6DBY9</accession>
<protein>
    <submittedName>
        <fullName evidence="2">Unannotated protein</fullName>
    </submittedName>
</protein>
<dbReference type="Pfam" id="PF22613">
    <property type="entry name" value="Transketolase_C_1"/>
    <property type="match status" value="1"/>
</dbReference>